<dbReference type="Proteomes" id="UP000288972">
    <property type="component" value="Chromosome"/>
</dbReference>
<dbReference type="KEGG" id="bgz:XH91_02815"/>
<keyword evidence="2" id="KW-0812">Transmembrane</keyword>
<feature type="compositionally biased region" description="Pro residues" evidence="1">
    <location>
        <begin position="106"/>
        <end position="115"/>
    </location>
</feature>
<gene>
    <name evidence="4" type="ORF">EAS56_24165</name>
    <name evidence="3" type="ORF">XH91_02815</name>
</gene>
<reference evidence="4 6" key="2">
    <citation type="submission" date="2018-10" db="EMBL/GenBank/DDBJ databases">
        <title>Bradyrhizobium sp. nov., effective nodules isolated from peanut in China.</title>
        <authorList>
            <person name="Li Y."/>
        </authorList>
    </citation>
    <scope>NUCLEOTIDE SEQUENCE [LARGE SCALE GENOMIC DNA]</scope>
    <source>
        <strain evidence="4 6">CCBAU 53426</strain>
    </source>
</reference>
<feature type="transmembrane region" description="Helical" evidence="2">
    <location>
        <begin position="6"/>
        <end position="30"/>
    </location>
</feature>
<evidence type="ECO:0000256" key="1">
    <source>
        <dbReference type="SAM" id="MobiDB-lite"/>
    </source>
</evidence>
<evidence type="ECO:0000313" key="4">
    <source>
        <dbReference type="EMBL" id="RXH10039.1"/>
    </source>
</evidence>
<evidence type="ECO:0000313" key="5">
    <source>
        <dbReference type="Proteomes" id="UP000288972"/>
    </source>
</evidence>
<proteinExistence type="predicted"/>
<dbReference type="AlphaFoldDB" id="A0AAE5WWV5"/>
<reference evidence="3 5" key="1">
    <citation type="submission" date="2018-06" db="EMBL/GenBank/DDBJ databases">
        <title>Comparative genomics of rhizobia nodulating Arachis hypogaea in China.</title>
        <authorList>
            <person name="Li Y."/>
        </authorList>
    </citation>
    <scope>NUCLEOTIDE SEQUENCE [LARGE SCALE GENOMIC DNA]</scope>
    <source>
        <strain evidence="3 5">CCBAU 51670</strain>
    </source>
</reference>
<protein>
    <submittedName>
        <fullName evidence="3">Uncharacterized protein</fullName>
    </submittedName>
</protein>
<dbReference type="EMBL" id="RDQZ01000022">
    <property type="protein sequence ID" value="RXH10039.1"/>
    <property type="molecule type" value="Genomic_DNA"/>
</dbReference>
<dbReference type="EMBL" id="CP030053">
    <property type="protein sequence ID" value="QAU44390.1"/>
    <property type="molecule type" value="Genomic_DNA"/>
</dbReference>
<dbReference type="Proteomes" id="UP000290401">
    <property type="component" value="Unassembled WGS sequence"/>
</dbReference>
<keyword evidence="6" id="KW-1185">Reference proteome</keyword>
<dbReference type="RefSeq" id="WP_128949176.1">
    <property type="nucleotide sequence ID" value="NZ_CP030053.1"/>
</dbReference>
<feature type="region of interest" description="Disordered" evidence="1">
    <location>
        <begin position="86"/>
        <end position="143"/>
    </location>
</feature>
<sequence>MNGDAPLTWLTFFTLAAGLIVAAGFFLAFLRSRHNREIAAYALEGDGRSRGVEPSGAGAELAGLLAVALIAMALLTLGYRSHAGTAASEVAQRNNQLATDRTDPNTPKPYQPQNPAPDTRAAPTSSSTGTGPDSGGRPEGAQK</sequence>
<name>A0AAE5WWV5_9BRAD</name>
<evidence type="ECO:0000256" key="2">
    <source>
        <dbReference type="SAM" id="Phobius"/>
    </source>
</evidence>
<keyword evidence="2" id="KW-1133">Transmembrane helix</keyword>
<feature type="transmembrane region" description="Helical" evidence="2">
    <location>
        <begin position="58"/>
        <end position="79"/>
    </location>
</feature>
<feature type="compositionally biased region" description="Gly residues" evidence="1">
    <location>
        <begin position="132"/>
        <end position="143"/>
    </location>
</feature>
<organism evidence="3 5">
    <name type="scientific">Bradyrhizobium guangzhouense</name>
    <dbReference type="NCBI Taxonomy" id="1325095"/>
    <lineage>
        <taxon>Bacteria</taxon>
        <taxon>Pseudomonadati</taxon>
        <taxon>Pseudomonadota</taxon>
        <taxon>Alphaproteobacteria</taxon>
        <taxon>Hyphomicrobiales</taxon>
        <taxon>Nitrobacteraceae</taxon>
        <taxon>Bradyrhizobium</taxon>
    </lineage>
</organism>
<feature type="compositionally biased region" description="Low complexity" evidence="1">
    <location>
        <begin position="119"/>
        <end position="131"/>
    </location>
</feature>
<accession>A0AAE5WWV5</accession>
<evidence type="ECO:0000313" key="3">
    <source>
        <dbReference type="EMBL" id="QAU44390.1"/>
    </source>
</evidence>
<evidence type="ECO:0000313" key="6">
    <source>
        <dbReference type="Proteomes" id="UP000290401"/>
    </source>
</evidence>
<keyword evidence="2" id="KW-0472">Membrane</keyword>